<feature type="domain" description="J" evidence="2">
    <location>
        <begin position="149"/>
        <end position="202"/>
    </location>
</feature>
<dbReference type="CDD" id="cd06257">
    <property type="entry name" value="DnaJ"/>
    <property type="match status" value="1"/>
</dbReference>
<dbReference type="Pfam" id="PF12339">
    <property type="entry name" value="DNAJ_related"/>
    <property type="match status" value="1"/>
</dbReference>
<dbReference type="PROSITE" id="PS50076">
    <property type="entry name" value="DNAJ_2"/>
    <property type="match status" value="1"/>
</dbReference>
<keyword evidence="4" id="KW-1185">Reference proteome</keyword>
<protein>
    <submittedName>
        <fullName evidence="3">DNA-J related protein</fullName>
    </submittedName>
</protein>
<dbReference type="RefSeq" id="WP_089358792.1">
    <property type="nucleotide sequence ID" value="NZ_FZOG01000001.1"/>
</dbReference>
<proteinExistence type="predicted"/>
<dbReference type="InterPro" id="IPR036869">
    <property type="entry name" value="J_dom_sf"/>
</dbReference>
<dbReference type="Proteomes" id="UP000242915">
    <property type="component" value="Unassembled WGS sequence"/>
</dbReference>
<sequence>MTEALDPTLDLPAQVLSLLQAAPEGLSEYALIQQLKALHSTHIPNLPLTDKLALFRTHFLLFNALYRLRDQLWQQQSAELHISAILIELRPFQASQKPGQQPLGEHDPLRSYYLDMDNLRGIEERDVEKLLASFWTRMQGGDEKLAALELFELQHSAEALDLTRIKQRYRQLVSIHHPDRGGNTERLQSINKAMEILARYYQ</sequence>
<evidence type="ECO:0000313" key="3">
    <source>
        <dbReference type="EMBL" id="SNR86909.1"/>
    </source>
</evidence>
<evidence type="ECO:0000259" key="2">
    <source>
        <dbReference type="PROSITE" id="PS50076"/>
    </source>
</evidence>
<evidence type="ECO:0000256" key="1">
    <source>
        <dbReference type="ARBA" id="ARBA00023186"/>
    </source>
</evidence>
<name>A0A238ZUJ9_9PSED</name>
<dbReference type="SMART" id="SM00271">
    <property type="entry name" value="DnaJ"/>
    <property type="match status" value="1"/>
</dbReference>
<dbReference type="Gene3D" id="1.10.287.110">
    <property type="entry name" value="DnaJ domain"/>
    <property type="match status" value="1"/>
</dbReference>
<accession>A0A238ZUJ9</accession>
<dbReference type="AlphaFoldDB" id="A0A238ZUJ9"/>
<dbReference type="InterPro" id="IPR021059">
    <property type="entry name" value="DnaJ-related_N"/>
</dbReference>
<organism evidence="3 4">
    <name type="scientific">Pseudomonas segetis</name>
    <dbReference type="NCBI Taxonomy" id="298908"/>
    <lineage>
        <taxon>Bacteria</taxon>
        <taxon>Pseudomonadati</taxon>
        <taxon>Pseudomonadota</taxon>
        <taxon>Gammaproteobacteria</taxon>
        <taxon>Pseudomonadales</taxon>
        <taxon>Pseudomonadaceae</taxon>
        <taxon>Pseudomonas</taxon>
    </lineage>
</organism>
<keyword evidence="1" id="KW-0143">Chaperone</keyword>
<dbReference type="InterPro" id="IPR001623">
    <property type="entry name" value="DnaJ_domain"/>
</dbReference>
<dbReference type="EMBL" id="FZOG01000001">
    <property type="protein sequence ID" value="SNR86909.1"/>
    <property type="molecule type" value="Genomic_DNA"/>
</dbReference>
<evidence type="ECO:0000313" key="4">
    <source>
        <dbReference type="Proteomes" id="UP000242915"/>
    </source>
</evidence>
<reference evidence="4" key="1">
    <citation type="submission" date="2017-06" db="EMBL/GenBank/DDBJ databases">
        <authorList>
            <person name="Varghese N."/>
            <person name="Submissions S."/>
        </authorList>
    </citation>
    <scope>NUCLEOTIDE SEQUENCE [LARGE SCALE GENOMIC DNA]</scope>
    <source>
        <strain evidence="4">CIP 108523</strain>
    </source>
</reference>
<gene>
    <name evidence="3" type="ORF">SAMN05216255_0694</name>
</gene>
<dbReference type="SUPFAM" id="SSF46565">
    <property type="entry name" value="Chaperone J-domain"/>
    <property type="match status" value="1"/>
</dbReference>